<reference evidence="1" key="1">
    <citation type="submission" date="2021-02" db="EMBL/GenBank/DDBJ databases">
        <authorList>
            <person name="Syme A R."/>
            <person name="Syme A R."/>
            <person name="Moolhuijzen P."/>
        </authorList>
    </citation>
    <scope>NUCLEOTIDE SEQUENCE</scope>
    <source>
        <strain evidence="1">W1-1</strain>
    </source>
</reference>
<protein>
    <submittedName>
        <fullName evidence="1">Uncharacterized protein</fullName>
    </submittedName>
</protein>
<name>A0A6S6W0C7_9PLEO</name>
<evidence type="ECO:0000313" key="2">
    <source>
        <dbReference type="Proteomes" id="UP000472372"/>
    </source>
</evidence>
<organism evidence="1 2">
    <name type="scientific">Pyrenophora teres f. teres</name>
    <dbReference type="NCBI Taxonomy" id="97479"/>
    <lineage>
        <taxon>Eukaryota</taxon>
        <taxon>Fungi</taxon>
        <taxon>Dikarya</taxon>
        <taxon>Ascomycota</taxon>
        <taxon>Pezizomycotina</taxon>
        <taxon>Dothideomycetes</taxon>
        <taxon>Pleosporomycetidae</taxon>
        <taxon>Pleosporales</taxon>
        <taxon>Pleosporineae</taxon>
        <taxon>Pleosporaceae</taxon>
        <taxon>Pyrenophora</taxon>
    </lineage>
</organism>
<sequence length="300" mass="34538">MSSPLEYYQHTPSPRPQRQKYHSPESFLSFLDESWDGDHERHVVLARKTPAVEQQRPLYDSALESPVYEMEFDPVVEDDSFLYLVMLYMFRVVIAAIVICFLTQTPIGIPTILLFFLAIPSLYFYITSAESTSRGYTNAYEPEALHRDESPEYLLRDSPEGTPVDNAEPPPHEPAEPPGRTFTEAISDTVPRMISGFYAFVLSVWHFEVTIELRHLVFLHIVRQLIDYGAVVAFYRDWFVLVCGLLWSNALKPLVESVLFVFGQSTRPVHEQNAGHRSIDEVPRITVPAATPNQLRYWQR</sequence>
<gene>
    <name evidence="1" type="ORF">PTTW11_04817</name>
</gene>
<proteinExistence type="predicted"/>
<accession>A0A6S6W0C7</accession>
<dbReference type="Proteomes" id="UP000472372">
    <property type="component" value="Chromosome 4"/>
</dbReference>
<dbReference type="EMBL" id="HG992980">
    <property type="protein sequence ID" value="CAE7031534.1"/>
    <property type="molecule type" value="Genomic_DNA"/>
</dbReference>
<dbReference type="AlphaFoldDB" id="A0A6S6W0C7"/>
<evidence type="ECO:0000313" key="1">
    <source>
        <dbReference type="EMBL" id="CAE7031534.1"/>
    </source>
</evidence>